<sequence length="151" mass="17467">MREKHRSAASSTSPIGDVPATQVHALDRNRTWDPSVRRLMLHPLSQTGFGFLIYFIDFLQRGRERDRELETSMREKHRPAASCTLPTGDVPATQVHALDRNRTWDLSVRRPTLYPPSQTGFGENLFFNSLFFFKYIFIDFGEEGRGRAKHQ</sequence>
<keyword evidence="3" id="KW-1185">Reference proteome</keyword>
<comment type="caution">
    <text evidence="2">The sequence shown here is derived from an EMBL/GenBank/DDBJ whole genome shotgun (WGS) entry which is preliminary data.</text>
</comment>
<organism evidence="2 3">
    <name type="scientific">Myotis myotis</name>
    <name type="common">Greater mouse-eared bat</name>
    <name type="synonym">Vespertilio myotis</name>
    <dbReference type="NCBI Taxonomy" id="51298"/>
    <lineage>
        <taxon>Eukaryota</taxon>
        <taxon>Metazoa</taxon>
        <taxon>Chordata</taxon>
        <taxon>Craniata</taxon>
        <taxon>Vertebrata</taxon>
        <taxon>Euteleostomi</taxon>
        <taxon>Mammalia</taxon>
        <taxon>Eutheria</taxon>
        <taxon>Laurasiatheria</taxon>
        <taxon>Chiroptera</taxon>
        <taxon>Yangochiroptera</taxon>
        <taxon>Vespertilionidae</taxon>
        <taxon>Myotis</taxon>
    </lineage>
</organism>
<name>A0A7J7Z5B5_MYOMY</name>
<proteinExistence type="predicted"/>
<dbReference type="EMBL" id="JABWUV010000003">
    <property type="protein sequence ID" value="KAF6369309.1"/>
    <property type="molecule type" value="Genomic_DNA"/>
</dbReference>
<reference evidence="2 3" key="1">
    <citation type="journal article" date="2020" name="Nature">
        <title>Six reference-quality genomes reveal evolution of bat adaptations.</title>
        <authorList>
            <person name="Jebb D."/>
            <person name="Huang Z."/>
            <person name="Pippel M."/>
            <person name="Hughes G.M."/>
            <person name="Lavrichenko K."/>
            <person name="Devanna P."/>
            <person name="Winkler S."/>
            <person name="Jermiin L.S."/>
            <person name="Skirmuntt E.C."/>
            <person name="Katzourakis A."/>
            <person name="Burkitt-Gray L."/>
            <person name="Ray D.A."/>
            <person name="Sullivan K.A.M."/>
            <person name="Roscito J.G."/>
            <person name="Kirilenko B.M."/>
            <person name="Davalos L.M."/>
            <person name="Corthals A.P."/>
            <person name="Power M.L."/>
            <person name="Jones G."/>
            <person name="Ransome R.D."/>
            <person name="Dechmann D.K.N."/>
            <person name="Locatelli A.G."/>
            <person name="Puechmaille S.J."/>
            <person name="Fedrigo O."/>
            <person name="Jarvis E.D."/>
            <person name="Hiller M."/>
            <person name="Vernes S.C."/>
            <person name="Myers E.W."/>
            <person name="Teeling E.C."/>
        </authorList>
    </citation>
    <scope>NUCLEOTIDE SEQUENCE [LARGE SCALE GENOMIC DNA]</scope>
    <source>
        <strain evidence="2">MMyoMyo1</strain>
        <tissue evidence="2">Flight muscle</tissue>
    </source>
</reference>
<feature type="region of interest" description="Disordered" evidence="1">
    <location>
        <begin position="1"/>
        <end position="22"/>
    </location>
</feature>
<dbReference type="AlphaFoldDB" id="A0A7J7Z5B5"/>
<evidence type="ECO:0000256" key="1">
    <source>
        <dbReference type="SAM" id="MobiDB-lite"/>
    </source>
</evidence>
<accession>A0A7J7Z5B5</accession>
<evidence type="ECO:0000313" key="2">
    <source>
        <dbReference type="EMBL" id="KAF6369309.1"/>
    </source>
</evidence>
<gene>
    <name evidence="2" type="ORF">mMyoMyo1_010673</name>
</gene>
<evidence type="ECO:0000313" key="3">
    <source>
        <dbReference type="Proteomes" id="UP000527355"/>
    </source>
</evidence>
<dbReference type="Proteomes" id="UP000527355">
    <property type="component" value="Unassembled WGS sequence"/>
</dbReference>
<protein>
    <submittedName>
        <fullName evidence="2">Uncharacterized protein</fullName>
    </submittedName>
</protein>